<dbReference type="AlphaFoldDB" id="A0A1C7P2U8"/>
<proteinExistence type="predicted"/>
<feature type="domain" description="HTH rpiR-type" evidence="1">
    <location>
        <begin position="16"/>
        <end position="92"/>
    </location>
</feature>
<dbReference type="InterPro" id="IPR009057">
    <property type="entry name" value="Homeodomain-like_sf"/>
</dbReference>
<dbReference type="EMBL" id="LGLV01000006">
    <property type="protein sequence ID" value="OBZ95603.1"/>
    <property type="molecule type" value="Genomic_DNA"/>
</dbReference>
<reference evidence="2 3" key="1">
    <citation type="journal article" date="2016" name="Syst. Appl. Microbiol.">
        <title>Pararhizobium polonicum sp. nov. isolated from tumors on stone fruit rootstocks.</title>
        <authorList>
            <person name="Pulawska J."/>
            <person name="Kuzmanovic N."/>
            <person name="Willems A."/>
            <person name="Pothier J.F."/>
        </authorList>
    </citation>
    <scope>NUCLEOTIDE SEQUENCE [LARGE SCALE GENOMIC DNA]</scope>
    <source>
        <strain evidence="2 3">F5.1</strain>
    </source>
</reference>
<gene>
    <name evidence="2" type="ORF">ADU59_09415</name>
</gene>
<name>A0A1C7P2U8_9HYPH</name>
<dbReference type="SUPFAM" id="SSF46689">
    <property type="entry name" value="Homeodomain-like"/>
    <property type="match status" value="1"/>
</dbReference>
<evidence type="ECO:0000313" key="2">
    <source>
        <dbReference type="EMBL" id="OBZ95603.1"/>
    </source>
</evidence>
<dbReference type="Gene3D" id="1.10.10.10">
    <property type="entry name" value="Winged helix-like DNA-binding domain superfamily/Winged helix DNA-binding domain"/>
    <property type="match status" value="1"/>
</dbReference>
<evidence type="ECO:0000259" key="1">
    <source>
        <dbReference type="PROSITE" id="PS51071"/>
    </source>
</evidence>
<dbReference type="Pfam" id="PF01418">
    <property type="entry name" value="HTH_6"/>
    <property type="match status" value="1"/>
</dbReference>
<dbReference type="InterPro" id="IPR036388">
    <property type="entry name" value="WH-like_DNA-bd_sf"/>
</dbReference>
<dbReference type="PROSITE" id="PS51071">
    <property type="entry name" value="HTH_RPIR"/>
    <property type="match status" value="1"/>
</dbReference>
<dbReference type="GO" id="GO:0003700">
    <property type="term" value="F:DNA-binding transcription factor activity"/>
    <property type="evidence" value="ECO:0007669"/>
    <property type="project" value="InterPro"/>
</dbReference>
<dbReference type="Proteomes" id="UP000093111">
    <property type="component" value="Unassembled WGS sequence"/>
</dbReference>
<dbReference type="RefSeq" id="WP_068953847.1">
    <property type="nucleotide sequence ID" value="NZ_LGLV01000006.1"/>
</dbReference>
<keyword evidence="3" id="KW-1185">Reference proteome</keyword>
<evidence type="ECO:0000313" key="3">
    <source>
        <dbReference type="Proteomes" id="UP000093111"/>
    </source>
</evidence>
<sequence length="100" mass="11083">MSGSNCDPAPSPSSVLEIKSRIAARQLVLPEGVVKIARLAFERPELFAFESAAMIAQICGVSEHSVIRFSRSLGHARFKDTKRLFQDEIIRRSQTRLTPG</sequence>
<accession>A0A1C7P2U8</accession>
<dbReference type="STRING" id="1612624.ADU59_09415"/>
<dbReference type="InterPro" id="IPR000281">
    <property type="entry name" value="HTH_RpiR"/>
</dbReference>
<protein>
    <recommendedName>
        <fullName evidence="1">HTH rpiR-type domain-containing protein</fullName>
    </recommendedName>
</protein>
<comment type="caution">
    <text evidence="2">The sequence shown here is derived from an EMBL/GenBank/DDBJ whole genome shotgun (WGS) entry which is preliminary data.</text>
</comment>
<organism evidence="2 3">
    <name type="scientific">Pararhizobium polonicum</name>
    <dbReference type="NCBI Taxonomy" id="1612624"/>
    <lineage>
        <taxon>Bacteria</taxon>
        <taxon>Pseudomonadati</taxon>
        <taxon>Pseudomonadota</taxon>
        <taxon>Alphaproteobacteria</taxon>
        <taxon>Hyphomicrobiales</taxon>
        <taxon>Rhizobiaceae</taxon>
        <taxon>Rhizobium/Agrobacterium group</taxon>
        <taxon>Pararhizobium</taxon>
    </lineage>
</organism>